<organism evidence="2">
    <name type="scientific">viral metagenome</name>
    <dbReference type="NCBI Taxonomy" id="1070528"/>
    <lineage>
        <taxon>unclassified sequences</taxon>
        <taxon>metagenomes</taxon>
        <taxon>organismal metagenomes</taxon>
    </lineage>
</organism>
<name>A0A6C0L4U8_9ZZZZ</name>
<accession>A0A6C0L4U8</accession>
<dbReference type="InterPro" id="IPR031893">
    <property type="entry name" value="Phage_tail_APC"/>
</dbReference>
<dbReference type="Pfam" id="PF16778">
    <property type="entry name" value="Phage_tail_APC"/>
    <property type="match status" value="1"/>
</dbReference>
<dbReference type="EMBL" id="MN741031">
    <property type="protein sequence ID" value="QHU23498.1"/>
    <property type="molecule type" value="Genomic_DNA"/>
</dbReference>
<evidence type="ECO:0000259" key="1">
    <source>
        <dbReference type="Pfam" id="PF16778"/>
    </source>
</evidence>
<feature type="domain" description="Phage tail assembly chaperone-like" evidence="1">
    <location>
        <begin position="45"/>
        <end position="118"/>
    </location>
</feature>
<protein>
    <recommendedName>
        <fullName evidence="1">Phage tail assembly chaperone-like domain-containing protein</fullName>
    </recommendedName>
</protein>
<dbReference type="Gene3D" id="6.10.140.1310">
    <property type="match status" value="1"/>
</dbReference>
<sequence>MDSGGYKVEYNNFKSIDELNEVCNGRMYILHDQEDTPFNLKVALSVIRDTRLTLLKQSDKYFSLSDYPITEEKKEEWKIYRQTLRDMPEGITEGGFLIFDHNGYNYLFKEGFSWPLPPSP</sequence>
<reference evidence="2" key="1">
    <citation type="journal article" date="2020" name="Nature">
        <title>Giant virus diversity and host interactions through global metagenomics.</title>
        <authorList>
            <person name="Schulz F."/>
            <person name="Roux S."/>
            <person name="Paez-Espino D."/>
            <person name="Jungbluth S."/>
            <person name="Walsh D.A."/>
            <person name="Denef V.J."/>
            <person name="McMahon K.D."/>
            <person name="Konstantinidis K.T."/>
            <person name="Eloe-Fadrosh E.A."/>
            <person name="Kyrpides N.C."/>
            <person name="Woyke T."/>
        </authorList>
    </citation>
    <scope>NUCLEOTIDE SEQUENCE</scope>
    <source>
        <strain evidence="2">GVMAG-S-ERX555907-94</strain>
    </source>
</reference>
<evidence type="ECO:0000313" key="2">
    <source>
        <dbReference type="EMBL" id="QHU23498.1"/>
    </source>
</evidence>
<dbReference type="AlphaFoldDB" id="A0A6C0L4U8"/>
<proteinExistence type="predicted"/>